<dbReference type="AlphaFoldDB" id="A0A4R3KCG1"/>
<proteinExistence type="predicted"/>
<comment type="caution">
    <text evidence="1">The sequence shown here is derived from an EMBL/GenBank/DDBJ whole genome shotgun (WGS) entry which is preliminary data.</text>
</comment>
<gene>
    <name evidence="1" type="ORF">EDD72_11513</name>
</gene>
<dbReference type="EMBL" id="SMAB01000015">
    <property type="protein sequence ID" value="TCS80788.1"/>
    <property type="molecule type" value="Genomic_DNA"/>
</dbReference>
<name>A0A4R3KCG1_9BACI</name>
<reference evidence="1 2" key="1">
    <citation type="submission" date="2019-03" db="EMBL/GenBank/DDBJ databases">
        <title>Genomic Encyclopedia of Type Strains, Phase IV (KMG-IV): sequencing the most valuable type-strain genomes for metagenomic binning, comparative biology and taxonomic classification.</title>
        <authorList>
            <person name="Goeker M."/>
        </authorList>
    </citation>
    <scope>NUCLEOTIDE SEQUENCE [LARGE SCALE GENOMIC DNA]</scope>
    <source>
        <strain evidence="1 2">DSM 23802</strain>
    </source>
</reference>
<organism evidence="1 2">
    <name type="scientific">Tepidibacillus fermentans</name>
    <dbReference type="NCBI Taxonomy" id="1281767"/>
    <lineage>
        <taxon>Bacteria</taxon>
        <taxon>Bacillati</taxon>
        <taxon>Bacillota</taxon>
        <taxon>Bacilli</taxon>
        <taxon>Bacillales</taxon>
        <taxon>Bacillaceae</taxon>
        <taxon>Tepidibacillus</taxon>
    </lineage>
</organism>
<dbReference type="OrthoDB" id="2375806at2"/>
<evidence type="ECO:0008006" key="3">
    <source>
        <dbReference type="Google" id="ProtNLM"/>
    </source>
</evidence>
<accession>A0A4R3KCG1</accession>
<protein>
    <recommendedName>
        <fullName evidence="3">Heat induced stress protein YflT</fullName>
    </recommendedName>
</protein>
<dbReference type="Proteomes" id="UP000295788">
    <property type="component" value="Unassembled WGS sequence"/>
</dbReference>
<evidence type="ECO:0000313" key="2">
    <source>
        <dbReference type="Proteomes" id="UP000295788"/>
    </source>
</evidence>
<dbReference type="RefSeq" id="WP_132769579.1">
    <property type="nucleotide sequence ID" value="NZ_SMAB01000015.1"/>
</dbReference>
<evidence type="ECO:0000313" key="1">
    <source>
        <dbReference type="EMBL" id="TCS80788.1"/>
    </source>
</evidence>
<sequence length="123" mass="13432">MTKTRNILASFRTVDEAQRAGQELKALGIKEMQIDRVSLYPGFNLNEFSNPITGRFDSLADLTLGSDFSNKSAEILAAADVNASGLSDGGEMDIDRNVLLTIVADENLADQAEQIIQKYNGMF</sequence>
<keyword evidence="2" id="KW-1185">Reference proteome</keyword>